<keyword evidence="1" id="KW-0472">Membrane</keyword>
<dbReference type="AlphaFoldDB" id="A0A6A5KC05"/>
<dbReference type="EMBL" id="ML975310">
    <property type="protein sequence ID" value="KAF1833919.1"/>
    <property type="molecule type" value="Genomic_DNA"/>
</dbReference>
<evidence type="ECO:0000259" key="2">
    <source>
        <dbReference type="Pfam" id="PF26616"/>
    </source>
</evidence>
<dbReference type="Proteomes" id="UP000800040">
    <property type="component" value="Unassembled WGS sequence"/>
</dbReference>
<feature type="transmembrane region" description="Helical" evidence="1">
    <location>
        <begin position="439"/>
        <end position="462"/>
    </location>
</feature>
<reference evidence="3" key="1">
    <citation type="submission" date="2020-01" db="EMBL/GenBank/DDBJ databases">
        <authorList>
            <consortium name="DOE Joint Genome Institute"/>
            <person name="Haridas S."/>
            <person name="Albert R."/>
            <person name="Binder M."/>
            <person name="Bloem J."/>
            <person name="Labutti K."/>
            <person name="Salamov A."/>
            <person name="Andreopoulos B."/>
            <person name="Baker S.E."/>
            <person name="Barry K."/>
            <person name="Bills G."/>
            <person name="Bluhm B.H."/>
            <person name="Cannon C."/>
            <person name="Castanera R."/>
            <person name="Culley D.E."/>
            <person name="Daum C."/>
            <person name="Ezra D."/>
            <person name="Gonzalez J.B."/>
            <person name="Henrissat B."/>
            <person name="Kuo A."/>
            <person name="Liang C."/>
            <person name="Lipzen A."/>
            <person name="Lutzoni F."/>
            <person name="Magnuson J."/>
            <person name="Mondo S."/>
            <person name="Nolan M."/>
            <person name="Ohm R."/>
            <person name="Pangilinan J."/>
            <person name="Park H.-J."/>
            <person name="Ramirez L."/>
            <person name="Alfaro M."/>
            <person name="Sun H."/>
            <person name="Tritt A."/>
            <person name="Yoshinaga Y."/>
            <person name="Zwiers L.-H."/>
            <person name="Turgeon B.G."/>
            <person name="Goodwin S.B."/>
            <person name="Spatafora J.W."/>
            <person name="Crous P.W."/>
            <person name="Grigoriev I.V."/>
        </authorList>
    </citation>
    <scope>NUCLEOTIDE SEQUENCE</scope>
    <source>
        <strain evidence="3">P77</strain>
    </source>
</reference>
<proteinExistence type="predicted"/>
<organism evidence="3 4">
    <name type="scientific">Decorospora gaudefroyi</name>
    <dbReference type="NCBI Taxonomy" id="184978"/>
    <lineage>
        <taxon>Eukaryota</taxon>
        <taxon>Fungi</taxon>
        <taxon>Dikarya</taxon>
        <taxon>Ascomycota</taxon>
        <taxon>Pezizomycotina</taxon>
        <taxon>Dothideomycetes</taxon>
        <taxon>Pleosporomycetidae</taxon>
        <taxon>Pleosporales</taxon>
        <taxon>Pleosporineae</taxon>
        <taxon>Pleosporaceae</taxon>
        <taxon>Decorospora</taxon>
    </lineage>
</organism>
<evidence type="ECO:0000313" key="3">
    <source>
        <dbReference type="EMBL" id="KAF1833919.1"/>
    </source>
</evidence>
<dbReference type="OrthoDB" id="5396681at2759"/>
<dbReference type="Gene3D" id="1.20.58.340">
    <property type="entry name" value="Magnesium transport protein CorA, transmembrane region"/>
    <property type="match status" value="1"/>
</dbReference>
<protein>
    <recommendedName>
        <fullName evidence="2">CorA-like transporter domain-containing protein</fullName>
    </recommendedName>
</protein>
<sequence>MMQVLTGWEDFPSNLYAEYPGYDLEYCRRRLNDDSKRLFSDTCEIPVQTVSNSVSSDSEPKSQRTSINDLIKHEKTLEQVLKTHLLTTGSHFILLQQPHSWAPFDISREAFLKLSTALRVPPSFLGLIHGFGHPEDGYQRDFAGGYDLRLGEPKGGLHFLYTIRYMARTGRENWPWSERRVGICYSLADDSATWLILQHASFLRSISGLRLDKELDYRRLTGSCTIAQHVTLIEATLRTWNDYLKLLESQIRKDSRDARLDTSINRNANLDFAAAFSKLQSIQYRYEQVHDSMLALKANNNVLEGLAHLKTRCPHLGSENDRLEICKAQFMLMQTSAQDMLDRIKQVANLTSTLVNYQHGQAVTSNTASLDRMAHESRKGEELILNLTKATKKDSGTMKLIAVITMVYLPGTFVATLFSTSFVSTALNATASTTLQHRIIAHASSYGAVTATLMIVTMLVAYHWDRKMAREAEAQMARARDP</sequence>
<feature type="transmembrane region" description="Helical" evidence="1">
    <location>
        <begin position="400"/>
        <end position="419"/>
    </location>
</feature>
<evidence type="ECO:0000313" key="4">
    <source>
        <dbReference type="Proteomes" id="UP000800040"/>
    </source>
</evidence>
<dbReference type="Pfam" id="PF26616">
    <property type="entry name" value="CorA-like"/>
    <property type="match status" value="1"/>
</dbReference>
<evidence type="ECO:0000256" key="1">
    <source>
        <dbReference type="SAM" id="Phobius"/>
    </source>
</evidence>
<accession>A0A6A5KC05</accession>
<keyword evidence="1" id="KW-1133">Transmembrane helix</keyword>
<dbReference type="InterPro" id="IPR058257">
    <property type="entry name" value="CorA-like_dom"/>
</dbReference>
<keyword evidence="4" id="KW-1185">Reference proteome</keyword>
<keyword evidence="1" id="KW-0812">Transmembrane</keyword>
<name>A0A6A5KC05_9PLEO</name>
<gene>
    <name evidence="3" type="ORF">BDW02DRAFT_357122</name>
</gene>
<feature type="domain" description="CorA-like transporter" evidence="2">
    <location>
        <begin position="7"/>
        <end position="136"/>
    </location>
</feature>